<comment type="caution">
    <text evidence="4">The sequence shown here is derived from an EMBL/GenBank/DDBJ whole genome shotgun (WGS) entry which is preliminary data.</text>
</comment>
<organism evidence="4 5">
    <name type="scientific">Niabella pedocola</name>
    <dbReference type="NCBI Taxonomy" id="1752077"/>
    <lineage>
        <taxon>Bacteria</taxon>
        <taxon>Pseudomonadati</taxon>
        <taxon>Bacteroidota</taxon>
        <taxon>Chitinophagia</taxon>
        <taxon>Chitinophagales</taxon>
        <taxon>Chitinophagaceae</taxon>
        <taxon>Niabella</taxon>
    </lineage>
</organism>
<name>A0ABS8PQU6_9BACT</name>
<evidence type="ECO:0000259" key="3">
    <source>
        <dbReference type="Pfam" id="PF01464"/>
    </source>
</evidence>
<gene>
    <name evidence="4" type="ORF">LQ567_11895</name>
</gene>
<protein>
    <submittedName>
        <fullName evidence="4">Lytic transglycosylase domain-containing protein</fullName>
    </submittedName>
</protein>
<accession>A0ABS8PQU6</accession>
<dbReference type="EMBL" id="JAJNEC010000005">
    <property type="protein sequence ID" value="MCD2423468.1"/>
    <property type="molecule type" value="Genomic_DNA"/>
</dbReference>
<dbReference type="PANTHER" id="PTHR37423:SF2">
    <property type="entry name" value="MEMBRANE-BOUND LYTIC MUREIN TRANSGLYCOSYLASE C"/>
    <property type="match status" value="1"/>
</dbReference>
<sequence>MNICNKYRIIGIFLAFISIQGNAQHVVSFCGEPVPMDQQFIQDKLINTIRKQVNVVNFPALRRRAFAYFPLVERYLAAYGLHRDLKYLPIVESGFLTEEESAVGAKGIWQIMPATARSYGLVIDETRDERENFDKATRLACTLIKDNYNMLIRFVGRTNWPLTIAAYNFGIGNIVKAVKAQGYNYFTMKLNPETALYVYKIIAVKELFEYPELYNSKFGYNIFNPKSGPKNMPGSKDLKVVNDPDVLQEIEKEVAKNANKKETVVREEYVMAHVLGRIRNFQDGDIVDVVLDEDLQTARKGLSYKGYKFGVQGWIIDDRVFFKLGYDHDVTLLDTNKEKGILLTDLLSNKRIDVLLKNLVYEK</sequence>
<dbReference type="CDD" id="cd16894">
    <property type="entry name" value="MltD-like"/>
    <property type="match status" value="1"/>
</dbReference>
<keyword evidence="2" id="KW-0732">Signal</keyword>
<dbReference type="Proteomes" id="UP001199816">
    <property type="component" value="Unassembled WGS sequence"/>
</dbReference>
<feature type="signal peptide" evidence="2">
    <location>
        <begin position="1"/>
        <end position="23"/>
    </location>
</feature>
<evidence type="ECO:0000256" key="2">
    <source>
        <dbReference type="SAM" id="SignalP"/>
    </source>
</evidence>
<keyword evidence="5" id="KW-1185">Reference proteome</keyword>
<feature type="chain" id="PRO_5046190489" evidence="2">
    <location>
        <begin position="24"/>
        <end position="363"/>
    </location>
</feature>
<dbReference type="Gene3D" id="1.10.530.10">
    <property type="match status" value="1"/>
</dbReference>
<evidence type="ECO:0000313" key="5">
    <source>
        <dbReference type="Proteomes" id="UP001199816"/>
    </source>
</evidence>
<comment type="similarity">
    <text evidence="1">Belongs to the transglycosylase Slt family.</text>
</comment>
<dbReference type="PANTHER" id="PTHR37423">
    <property type="entry name" value="SOLUBLE LYTIC MUREIN TRANSGLYCOSYLASE-RELATED"/>
    <property type="match status" value="1"/>
</dbReference>
<feature type="domain" description="Transglycosylase SLT" evidence="3">
    <location>
        <begin position="85"/>
        <end position="182"/>
    </location>
</feature>
<dbReference type="InterPro" id="IPR008258">
    <property type="entry name" value="Transglycosylase_SLT_dom_1"/>
</dbReference>
<evidence type="ECO:0000313" key="4">
    <source>
        <dbReference type="EMBL" id="MCD2423468.1"/>
    </source>
</evidence>
<dbReference type="SUPFAM" id="SSF53955">
    <property type="entry name" value="Lysozyme-like"/>
    <property type="match status" value="1"/>
</dbReference>
<dbReference type="Pfam" id="PF01464">
    <property type="entry name" value="SLT"/>
    <property type="match status" value="1"/>
</dbReference>
<reference evidence="4 5" key="1">
    <citation type="submission" date="2021-11" db="EMBL/GenBank/DDBJ databases">
        <title>Genomic of Niabella pedocola.</title>
        <authorList>
            <person name="Wu T."/>
        </authorList>
    </citation>
    <scope>NUCLEOTIDE SEQUENCE [LARGE SCALE GENOMIC DNA]</scope>
    <source>
        <strain evidence="4 5">JCM 31011</strain>
    </source>
</reference>
<proteinExistence type="inferred from homology"/>
<dbReference type="RefSeq" id="WP_231004731.1">
    <property type="nucleotide sequence ID" value="NZ_JAJNEC010000005.1"/>
</dbReference>
<dbReference type="InterPro" id="IPR023346">
    <property type="entry name" value="Lysozyme-like_dom_sf"/>
</dbReference>
<evidence type="ECO:0000256" key="1">
    <source>
        <dbReference type="ARBA" id="ARBA00007734"/>
    </source>
</evidence>